<dbReference type="PANTHER" id="PTHR33473">
    <property type="entry name" value="ATP-DEPENDENT CLP PROTEASE ADAPTER PROTEIN CLPS1, CHLOROPLASTIC"/>
    <property type="match status" value="1"/>
</dbReference>
<dbReference type="Gene3D" id="3.30.1390.10">
    <property type="match status" value="1"/>
</dbReference>
<organism evidence="3 4">
    <name type="scientific">Geoalkalibacter ferrihydriticus DSM 17813</name>
    <dbReference type="NCBI Taxonomy" id="1121915"/>
    <lineage>
        <taxon>Bacteria</taxon>
        <taxon>Pseudomonadati</taxon>
        <taxon>Thermodesulfobacteriota</taxon>
        <taxon>Desulfuromonadia</taxon>
        <taxon>Desulfuromonadales</taxon>
        <taxon>Geoalkalibacteraceae</taxon>
        <taxon>Geoalkalibacter</taxon>
    </lineage>
</organism>
<protein>
    <recommendedName>
        <fullName evidence="1">ATP-dependent Clp protease adapter protein ClpS</fullName>
    </recommendedName>
</protein>
<comment type="function">
    <text evidence="1">Involved in the modulation of the specificity of the ClpAP-mediated ATP-dependent protein degradation.</text>
</comment>
<feature type="domain" description="Adaptor protein ClpS core" evidence="2">
    <location>
        <begin position="22"/>
        <end position="100"/>
    </location>
</feature>
<comment type="subunit">
    <text evidence="1">Binds to the N-terminal domain of the chaperone ClpA.</text>
</comment>
<dbReference type="SUPFAM" id="SSF54736">
    <property type="entry name" value="ClpS-like"/>
    <property type="match status" value="1"/>
</dbReference>
<dbReference type="HAMAP" id="MF_00302">
    <property type="entry name" value="ClpS"/>
    <property type="match status" value="1"/>
</dbReference>
<dbReference type="InterPro" id="IPR022935">
    <property type="entry name" value="ClpS"/>
</dbReference>
<comment type="caution">
    <text evidence="3">The sequence shown here is derived from an EMBL/GenBank/DDBJ whole genome shotgun (WGS) entry which is preliminary data.</text>
</comment>
<dbReference type="EMBL" id="JWJD01000009">
    <property type="protein sequence ID" value="KIH75611.1"/>
    <property type="molecule type" value="Genomic_DNA"/>
</dbReference>
<keyword evidence="3" id="KW-0378">Hydrolase</keyword>
<gene>
    <name evidence="1" type="primary">clpS</name>
    <name evidence="3" type="ORF">GFER_15865</name>
</gene>
<dbReference type="GO" id="GO:0030163">
    <property type="term" value="P:protein catabolic process"/>
    <property type="evidence" value="ECO:0007669"/>
    <property type="project" value="InterPro"/>
</dbReference>
<keyword evidence="3" id="KW-0645">Protease</keyword>
<dbReference type="GO" id="GO:0008233">
    <property type="term" value="F:peptidase activity"/>
    <property type="evidence" value="ECO:0007669"/>
    <property type="project" value="UniProtKB-KW"/>
</dbReference>
<dbReference type="PANTHER" id="PTHR33473:SF19">
    <property type="entry name" value="ATP-DEPENDENT CLP PROTEASE ADAPTER PROTEIN CLPS"/>
    <property type="match status" value="1"/>
</dbReference>
<keyword evidence="4" id="KW-1185">Reference proteome</keyword>
<dbReference type="AlphaFoldDB" id="A0A0C2HF92"/>
<proteinExistence type="inferred from homology"/>
<dbReference type="GO" id="GO:0006508">
    <property type="term" value="P:proteolysis"/>
    <property type="evidence" value="ECO:0007669"/>
    <property type="project" value="UniProtKB-UniRule"/>
</dbReference>
<dbReference type="InterPro" id="IPR003769">
    <property type="entry name" value="ClpS_core"/>
</dbReference>
<comment type="similarity">
    <text evidence="1">Belongs to the ClpS family.</text>
</comment>
<dbReference type="FunFam" id="3.30.1390.10:FF:000002">
    <property type="entry name" value="ATP-dependent Clp protease adapter protein ClpS"/>
    <property type="match status" value="1"/>
</dbReference>
<name>A0A0C2HF92_9BACT</name>
<sequence length="104" mass="11672">MGRKSTGEQTGVASQVRAKATQPPLFKVLMHNDDYTTMEFVVTMLETVFRKSPAEANRIMLNIHYRGVGLCGYYPFDIAETKVNKVHAQAREAGHPLRCSLEES</sequence>
<evidence type="ECO:0000313" key="3">
    <source>
        <dbReference type="EMBL" id="KIH75611.1"/>
    </source>
</evidence>
<dbReference type="InterPro" id="IPR014719">
    <property type="entry name" value="Ribosomal_bL12_C/ClpS-like"/>
</dbReference>
<accession>A0A0C2HF92</accession>
<evidence type="ECO:0000256" key="1">
    <source>
        <dbReference type="HAMAP-Rule" id="MF_00302"/>
    </source>
</evidence>
<reference evidence="3 4" key="1">
    <citation type="submission" date="2014-12" db="EMBL/GenBank/DDBJ databases">
        <title>Genomes of Geoalkalibacter ferrihydriticus and Geoalkalibacter subterraneus, two haloalkaliphilic metal-reducing members of the Geobacteraceae.</title>
        <authorList>
            <person name="Badalamenti J.P."/>
            <person name="Torres C.I."/>
            <person name="Krajmalnik-Brown R."/>
            <person name="Bond D.R."/>
        </authorList>
    </citation>
    <scope>NUCLEOTIDE SEQUENCE [LARGE SCALE GENOMIC DNA]</scope>
    <source>
        <strain evidence="3 4">DSM 17813</strain>
    </source>
</reference>
<dbReference type="Pfam" id="PF02617">
    <property type="entry name" value="ClpS"/>
    <property type="match status" value="1"/>
</dbReference>
<dbReference type="Proteomes" id="UP000035068">
    <property type="component" value="Unassembled WGS sequence"/>
</dbReference>
<evidence type="ECO:0000313" key="4">
    <source>
        <dbReference type="Proteomes" id="UP000035068"/>
    </source>
</evidence>
<evidence type="ECO:0000259" key="2">
    <source>
        <dbReference type="Pfam" id="PF02617"/>
    </source>
</evidence>